<accession>A0A1A9VFC6</accession>
<evidence type="ECO:0000313" key="3">
    <source>
        <dbReference type="Proteomes" id="UP000078200"/>
    </source>
</evidence>
<evidence type="ECO:0000256" key="1">
    <source>
        <dbReference type="SAM" id="SignalP"/>
    </source>
</evidence>
<proteinExistence type="predicted"/>
<reference evidence="2" key="1">
    <citation type="submission" date="2020-05" db="UniProtKB">
        <authorList>
            <consortium name="EnsemblMetazoa"/>
        </authorList>
    </citation>
    <scope>IDENTIFICATION</scope>
    <source>
        <strain evidence="2">TTRI</strain>
    </source>
</reference>
<feature type="chain" id="PRO_5008399336" evidence="1">
    <location>
        <begin position="27"/>
        <end position="159"/>
    </location>
</feature>
<protein>
    <submittedName>
        <fullName evidence="2">Uncharacterized protein</fullName>
    </submittedName>
</protein>
<dbReference type="Proteomes" id="UP000078200">
    <property type="component" value="Unassembled WGS sequence"/>
</dbReference>
<sequence length="159" mass="18047">MFFKNLTFLSLFVICIFALTVDEAQGTALVRINTSETLLIWKSFKEMLPNEIVIAIDNLMESIKHTLPPQVIAAMKSVIEGIFLIIKELSPVFYHSITSIMENIRIINETMLPKIMIVVAKYLQGEQEISIILKHLSMLLRQLVPFIENLVSRLAVTAS</sequence>
<evidence type="ECO:0000313" key="2">
    <source>
        <dbReference type="EnsemblMetazoa" id="GAUT035474-PA"/>
    </source>
</evidence>
<name>A0A1A9VFC6_GLOAU</name>
<keyword evidence="1" id="KW-0732">Signal</keyword>
<dbReference type="AlphaFoldDB" id="A0A1A9VFC6"/>
<dbReference type="EnsemblMetazoa" id="GAUT035474-RA">
    <property type="protein sequence ID" value="GAUT035474-PA"/>
    <property type="gene ID" value="GAUT035474"/>
</dbReference>
<organism evidence="2 3">
    <name type="scientific">Glossina austeni</name>
    <name type="common">Savannah tsetse fly</name>
    <dbReference type="NCBI Taxonomy" id="7395"/>
    <lineage>
        <taxon>Eukaryota</taxon>
        <taxon>Metazoa</taxon>
        <taxon>Ecdysozoa</taxon>
        <taxon>Arthropoda</taxon>
        <taxon>Hexapoda</taxon>
        <taxon>Insecta</taxon>
        <taxon>Pterygota</taxon>
        <taxon>Neoptera</taxon>
        <taxon>Endopterygota</taxon>
        <taxon>Diptera</taxon>
        <taxon>Brachycera</taxon>
        <taxon>Muscomorpha</taxon>
        <taxon>Hippoboscoidea</taxon>
        <taxon>Glossinidae</taxon>
        <taxon>Glossina</taxon>
    </lineage>
</organism>
<dbReference type="VEuPathDB" id="VectorBase:GAUT035474"/>
<keyword evidence="3" id="KW-1185">Reference proteome</keyword>
<feature type="signal peptide" evidence="1">
    <location>
        <begin position="1"/>
        <end position="26"/>
    </location>
</feature>